<keyword evidence="2" id="KW-1003">Cell membrane</keyword>
<dbReference type="PANTHER" id="PTHR32089">
    <property type="entry name" value="METHYL-ACCEPTING CHEMOTAXIS PROTEIN MCPB"/>
    <property type="match status" value="1"/>
</dbReference>
<feature type="domain" description="T-SNARE coiled-coil homology" evidence="9">
    <location>
        <begin position="599"/>
        <end position="647"/>
    </location>
</feature>
<comment type="caution">
    <text evidence="11">The sequence shown here is derived from an EMBL/GenBank/DDBJ whole genome shotgun (WGS) entry which is preliminary data.</text>
</comment>
<dbReference type="AlphaFoldDB" id="A0A2N3PTU6"/>
<organism evidence="11 12">
    <name type="scientific">Telmatospirillum siberiense</name>
    <dbReference type="NCBI Taxonomy" id="382514"/>
    <lineage>
        <taxon>Bacteria</taxon>
        <taxon>Pseudomonadati</taxon>
        <taxon>Pseudomonadota</taxon>
        <taxon>Alphaproteobacteria</taxon>
        <taxon>Rhodospirillales</taxon>
        <taxon>Rhodospirillaceae</taxon>
        <taxon>Telmatospirillum</taxon>
    </lineage>
</organism>
<dbReference type="PROSITE" id="PS50111">
    <property type="entry name" value="CHEMOTAXIS_TRANSDUC_2"/>
    <property type="match status" value="1"/>
</dbReference>
<dbReference type="InterPro" id="IPR000727">
    <property type="entry name" value="T_SNARE_dom"/>
</dbReference>
<dbReference type="PROSITE" id="PS50192">
    <property type="entry name" value="T_SNARE"/>
    <property type="match status" value="1"/>
</dbReference>
<keyword evidence="6" id="KW-0175">Coiled coil</keyword>
<evidence type="ECO:0000313" key="12">
    <source>
        <dbReference type="Proteomes" id="UP000233293"/>
    </source>
</evidence>
<dbReference type="Gene3D" id="1.10.287.950">
    <property type="entry name" value="Methyl-accepting chemotaxis protein"/>
    <property type="match status" value="1"/>
</dbReference>
<comment type="subcellular location">
    <subcellularLocation>
        <location evidence="1">Cell inner membrane</location>
        <topology evidence="1">Multi-pass membrane protein</topology>
    </subcellularLocation>
</comment>
<dbReference type="GO" id="GO:0007165">
    <property type="term" value="P:signal transduction"/>
    <property type="evidence" value="ECO:0007669"/>
    <property type="project" value="UniProtKB-KW"/>
</dbReference>
<proteinExistence type="inferred from homology"/>
<dbReference type="GO" id="GO:0005886">
    <property type="term" value="C:plasma membrane"/>
    <property type="evidence" value="ECO:0007669"/>
    <property type="project" value="UniProtKB-SubCell"/>
</dbReference>
<dbReference type="Proteomes" id="UP000233293">
    <property type="component" value="Unassembled WGS sequence"/>
</dbReference>
<dbReference type="InterPro" id="IPR003660">
    <property type="entry name" value="HAMP_dom"/>
</dbReference>
<dbReference type="PANTHER" id="PTHR32089:SF112">
    <property type="entry name" value="LYSOZYME-LIKE PROTEIN-RELATED"/>
    <property type="match status" value="1"/>
</dbReference>
<feature type="domain" description="HAMP" evidence="10">
    <location>
        <begin position="354"/>
        <end position="407"/>
    </location>
</feature>
<feature type="domain" description="Methyl-accepting transducer" evidence="8">
    <location>
        <begin position="440"/>
        <end position="683"/>
    </location>
</feature>
<evidence type="ECO:0000256" key="4">
    <source>
        <dbReference type="ARBA" id="ARBA00029447"/>
    </source>
</evidence>
<dbReference type="InterPro" id="IPR004089">
    <property type="entry name" value="MCPsignal_dom"/>
</dbReference>
<keyword evidence="7" id="KW-0812">Transmembrane</keyword>
<evidence type="ECO:0000256" key="5">
    <source>
        <dbReference type="PROSITE-ProRule" id="PRU00284"/>
    </source>
</evidence>
<evidence type="ECO:0000259" key="10">
    <source>
        <dbReference type="PROSITE" id="PS50885"/>
    </source>
</evidence>
<feature type="coiled-coil region" evidence="6">
    <location>
        <begin position="397"/>
        <end position="426"/>
    </location>
</feature>
<sequence>MQESPMPKRHLSIRTILGLVLGTMGLLLLLQTSVTLIDSVGRNADAHRVARLASASRSLFKTLMAVRLERGVETGSLAAEATIDTASETDLMIYRRTAEEGYAESVAALQSIEITGLPAVVSALRSTHDTVATLRPKADAAVRQGKAARDAALIQDYPKITQNLLDAVIATSDLLEASMKLTDPLVDQFLSVKRAAWTTRLYLGSASVRTQTAVAGGKAWTQSDMIGWREDRARALLSWQLVKEAAARADTPKALATGVGKAELNFSGSFYDGQVALAQKLIAGEAPGIAINDLRKGDTEANGLVVDVVNLALDQMVARADGQAGLTLRNLIIGVLLMAAALFLSAFGFLIVTRRVSSPILSLTTLIGRLAEQDYSVDIPSGTRGDEIGRMTQALIVLRENGQRAKAEEKARAEEQRQQAQRAAALDTLCRQFDNRVGGNLSAVEQAVVQLVHSAKVMADTAEHSSETSASVAAAAHEASTSVNTVAAATEELSSSVAEISRQMAQSTEISNQAIVKAATTDQSISGLSTASQKIGEIITLIHDIASQTNLLALNATIEAARAGEAGKGFAVVASEVKSLATQTARATEEISQQIAQIQSMTEEAVGGVQAMSEVIREMGGITTGIAAAIEEQGAATGEIARNVHEVAEAAGRITQLMGDVSDAVSQSRSVADEVRAAADSMHHQSTDLKSEVAGFLDGVRAA</sequence>
<protein>
    <submittedName>
        <fullName evidence="11">Methyl-accepting chemotaxis protein</fullName>
    </submittedName>
</protein>
<feature type="transmembrane region" description="Helical" evidence="7">
    <location>
        <begin position="331"/>
        <end position="352"/>
    </location>
</feature>
<dbReference type="PROSITE" id="PS50885">
    <property type="entry name" value="HAMP"/>
    <property type="match status" value="1"/>
</dbReference>
<dbReference type="Pfam" id="PF00015">
    <property type="entry name" value="MCPsignal"/>
    <property type="match status" value="1"/>
</dbReference>
<dbReference type="SMART" id="SM00304">
    <property type="entry name" value="HAMP"/>
    <property type="match status" value="2"/>
</dbReference>
<dbReference type="Pfam" id="PF00672">
    <property type="entry name" value="HAMP"/>
    <property type="match status" value="1"/>
</dbReference>
<evidence type="ECO:0000256" key="6">
    <source>
        <dbReference type="SAM" id="Coils"/>
    </source>
</evidence>
<evidence type="ECO:0000259" key="9">
    <source>
        <dbReference type="PROSITE" id="PS50192"/>
    </source>
</evidence>
<keyword evidence="3 5" id="KW-0807">Transducer</keyword>
<evidence type="ECO:0000256" key="7">
    <source>
        <dbReference type="SAM" id="Phobius"/>
    </source>
</evidence>
<dbReference type="CDD" id="cd06225">
    <property type="entry name" value="HAMP"/>
    <property type="match status" value="1"/>
</dbReference>
<dbReference type="SMART" id="SM00283">
    <property type="entry name" value="MA"/>
    <property type="match status" value="1"/>
</dbReference>
<evidence type="ECO:0000256" key="1">
    <source>
        <dbReference type="ARBA" id="ARBA00004429"/>
    </source>
</evidence>
<comment type="similarity">
    <text evidence="4">Belongs to the methyl-accepting chemotaxis (MCP) protein family.</text>
</comment>
<evidence type="ECO:0000259" key="8">
    <source>
        <dbReference type="PROSITE" id="PS50111"/>
    </source>
</evidence>
<accession>A0A2N3PTU6</accession>
<dbReference type="SUPFAM" id="SSF58104">
    <property type="entry name" value="Methyl-accepting chemotaxis protein (MCP) signaling domain"/>
    <property type="match status" value="1"/>
</dbReference>
<dbReference type="Gene3D" id="6.10.340.10">
    <property type="match status" value="1"/>
</dbReference>
<reference evidence="12" key="1">
    <citation type="submission" date="2017-12" db="EMBL/GenBank/DDBJ databases">
        <title>Draft genome sequence of Telmatospirillum siberiense 26-4b1T, an acidotolerant peatland alphaproteobacterium potentially involved in sulfur cycling.</title>
        <authorList>
            <person name="Hausmann B."/>
            <person name="Pjevac P."/>
            <person name="Schreck K."/>
            <person name="Herbold C.W."/>
            <person name="Daims H."/>
            <person name="Wagner M."/>
            <person name="Pester M."/>
            <person name="Loy A."/>
        </authorList>
    </citation>
    <scope>NUCLEOTIDE SEQUENCE [LARGE SCALE GENOMIC DNA]</scope>
    <source>
        <strain evidence="12">26-4b1</strain>
    </source>
</reference>
<keyword evidence="7" id="KW-1133">Transmembrane helix</keyword>
<evidence type="ECO:0000313" key="11">
    <source>
        <dbReference type="EMBL" id="PKU23831.1"/>
    </source>
</evidence>
<evidence type="ECO:0000256" key="3">
    <source>
        <dbReference type="ARBA" id="ARBA00023224"/>
    </source>
</evidence>
<name>A0A2N3PTU6_9PROT</name>
<keyword evidence="2" id="KW-0997">Cell inner membrane</keyword>
<keyword evidence="12" id="KW-1185">Reference proteome</keyword>
<evidence type="ECO:0000256" key="2">
    <source>
        <dbReference type="ARBA" id="ARBA00022519"/>
    </source>
</evidence>
<dbReference type="EMBL" id="PIUM01000016">
    <property type="protein sequence ID" value="PKU23831.1"/>
    <property type="molecule type" value="Genomic_DNA"/>
</dbReference>
<keyword evidence="7" id="KW-0472">Membrane</keyword>
<gene>
    <name evidence="11" type="ORF">CWS72_14210</name>
</gene>